<organism evidence="1 2">
    <name type="scientific">Smallanthus sonchifolius</name>
    <dbReference type="NCBI Taxonomy" id="185202"/>
    <lineage>
        <taxon>Eukaryota</taxon>
        <taxon>Viridiplantae</taxon>
        <taxon>Streptophyta</taxon>
        <taxon>Embryophyta</taxon>
        <taxon>Tracheophyta</taxon>
        <taxon>Spermatophyta</taxon>
        <taxon>Magnoliopsida</taxon>
        <taxon>eudicotyledons</taxon>
        <taxon>Gunneridae</taxon>
        <taxon>Pentapetalae</taxon>
        <taxon>asterids</taxon>
        <taxon>campanulids</taxon>
        <taxon>Asterales</taxon>
        <taxon>Asteraceae</taxon>
        <taxon>Asteroideae</taxon>
        <taxon>Heliantheae alliance</taxon>
        <taxon>Millerieae</taxon>
        <taxon>Smallanthus</taxon>
    </lineage>
</organism>
<keyword evidence="2" id="KW-1185">Reference proteome</keyword>
<dbReference type="Proteomes" id="UP001056120">
    <property type="component" value="Linkage Group LG15"/>
</dbReference>
<reference evidence="2" key="1">
    <citation type="journal article" date="2022" name="Mol. Ecol. Resour.">
        <title>The genomes of chicory, endive, great burdock and yacon provide insights into Asteraceae palaeo-polyploidization history and plant inulin production.</title>
        <authorList>
            <person name="Fan W."/>
            <person name="Wang S."/>
            <person name="Wang H."/>
            <person name="Wang A."/>
            <person name="Jiang F."/>
            <person name="Liu H."/>
            <person name="Zhao H."/>
            <person name="Xu D."/>
            <person name="Zhang Y."/>
        </authorList>
    </citation>
    <scope>NUCLEOTIDE SEQUENCE [LARGE SCALE GENOMIC DNA]</scope>
    <source>
        <strain evidence="2">cv. Yunnan</strain>
    </source>
</reference>
<evidence type="ECO:0000313" key="1">
    <source>
        <dbReference type="EMBL" id="KAI3776699.1"/>
    </source>
</evidence>
<gene>
    <name evidence="1" type="ORF">L1987_46487</name>
</gene>
<dbReference type="EMBL" id="CM042032">
    <property type="protein sequence ID" value="KAI3776699.1"/>
    <property type="molecule type" value="Genomic_DNA"/>
</dbReference>
<reference evidence="1 2" key="2">
    <citation type="journal article" date="2022" name="Mol. Ecol. Resour.">
        <title>The genomes of chicory, endive, great burdock and yacon provide insights into Asteraceae paleo-polyploidization history and plant inulin production.</title>
        <authorList>
            <person name="Fan W."/>
            <person name="Wang S."/>
            <person name="Wang H."/>
            <person name="Wang A."/>
            <person name="Jiang F."/>
            <person name="Liu H."/>
            <person name="Zhao H."/>
            <person name="Xu D."/>
            <person name="Zhang Y."/>
        </authorList>
    </citation>
    <scope>NUCLEOTIDE SEQUENCE [LARGE SCALE GENOMIC DNA]</scope>
    <source>
        <strain evidence="2">cv. Yunnan</strain>
        <tissue evidence="1">Leaves</tissue>
    </source>
</reference>
<protein>
    <submittedName>
        <fullName evidence="1">Uncharacterized protein</fullName>
    </submittedName>
</protein>
<accession>A0ACB9FZK6</accession>
<comment type="caution">
    <text evidence="1">The sequence shown here is derived from an EMBL/GenBank/DDBJ whole genome shotgun (WGS) entry which is preliminary data.</text>
</comment>
<proteinExistence type="predicted"/>
<sequence>MDGNGYSRRLRSHKRSYNHVISRAKWVVLEFPFSVDVSRLRKCEDVMIFFKLKNCLARNLWIASIDDDKDVSLSTGRVCVRTNCMSPINEKVQVKIKDVSYDVEVKELRQWSPSVIQLEGSDVDSLEGSCEGEEVEDFVVDDDVPGQSNQEMQMESDDDLERKLQGGDLNEKGFKESSLEELEKGGKESFISM</sequence>
<evidence type="ECO:0000313" key="2">
    <source>
        <dbReference type="Proteomes" id="UP001056120"/>
    </source>
</evidence>
<name>A0ACB9FZK6_9ASTR</name>